<dbReference type="GO" id="GO:0005769">
    <property type="term" value="C:early endosome"/>
    <property type="evidence" value="ECO:0007669"/>
    <property type="project" value="TreeGrafter"/>
</dbReference>
<evidence type="ECO:0000259" key="2">
    <source>
        <dbReference type="SMART" id="SM01254"/>
    </source>
</evidence>
<dbReference type="SMART" id="SM01254">
    <property type="entry name" value="KLRAQ"/>
    <property type="match status" value="1"/>
</dbReference>
<feature type="non-terminal residue" evidence="3">
    <location>
        <position position="89"/>
    </location>
</feature>
<dbReference type="AlphaFoldDB" id="A0A2G8KAT4"/>
<dbReference type="PANTHER" id="PTHR21448:SF0">
    <property type="entry name" value="PROTEIN PHOSPHATASE 1 REGULATORY SUBUNIT 21"/>
    <property type="match status" value="1"/>
</dbReference>
<proteinExistence type="predicted"/>
<dbReference type="STRING" id="307972.A0A2G8KAT4"/>
<protein>
    <recommendedName>
        <fullName evidence="2">Protein phosphatase 1 regulatory subunit 21 N-terminal domain-containing protein</fullName>
    </recommendedName>
</protein>
<accession>A0A2G8KAT4</accession>
<feature type="domain" description="Protein phosphatase 1 regulatory subunit 21 N-terminal" evidence="2">
    <location>
        <begin position="9"/>
        <end position="89"/>
    </location>
</feature>
<name>A0A2G8KAT4_STIJA</name>
<feature type="coiled-coil region" evidence="1">
    <location>
        <begin position="1"/>
        <end position="84"/>
    </location>
</feature>
<dbReference type="EMBL" id="MRZV01000734">
    <property type="protein sequence ID" value="PIK45114.1"/>
    <property type="molecule type" value="Genomic_DNA"/>
</dbReference>
<dbReference type="Proteomes" id="UP000230750">
    <property type="component" value="Unassembled WGS sequence"/>
</dbReference>
<gene>
    <name evidence="3" type="ORF">BSL78_18043</name>
</gene>
<evidence type="ECO:0000313" key="4">
    <source>
        <dbReference type="Proteomes" id="UP000230750"/>
    </source>
</evidence>
<keyword evidence="4" id="KW-1185">Reference proteome</keyword>
<reference evidence="3 4" key="1">
    <citation type="journal article" date="2017" name="PLoS Biol.">
        <title>The sea cucumber genome provides insights into morphological evolution and visceral regeneration.</title>
        <authorList>
            <person name="Zhang X."/>
            <person name="Sun L."/>
            <person name="Yuan J."/>
            <person name="Sun Y."/>
            <person name="Gao Y."/>
            <person name="Zhang L."/>
            <person name="Li S."/>
            <person name="Dai H."/>
            <person name="Hamel J.F."/>
            <person name="Liu C."/>
            <person name="Yu Y."/>
            <person name="Liu S."/>
            <person name="Lin W."/>
            <person name="Guo K."/>
            <person name="Jin S."/>
            <person name="Xu P."/>
            <person name="Storey K.B."/>
            <person name="Huan P."/>
            <person name="Zhang T."/>
            <person name="Zhou Y."/>
            <person name="Zhang J."/>
            <person name="Lin C."/>
            <person name="Li X."/>
            <person name="Xing L."/>
            <person name="Huo D."/>
            <person name="Sun M."/>
            <person name="Wang L."/>
            <person name="Mercier A."/>
            <person name="Li F."/>
            <person name="Yang H."/>
            <person name="Xiang J."/>
        </authorList>
    </citation>
    <scope>NUCLEOTIDE SEQUENCE [LARGE SCALE GENOMIC DNA]</scope>
    <source>
        <strain evidence="3">Shaxun</strain>
        <tissue evidence="3">Muscle</tissue>
    </source>
</reference>
<dbReference type="InterPro" id="IPR040024">
    <property type="entry name" value="PPP1R21"/>
</dbReference>
<dbReference type="InterPro" id="IPR019343">
    <property type="entry name" value="PPP1R21_N"/>
</dbReference>
<sequence length="89" mass="10525">MADLQQKYQKLAQEYAKKKNENQVLKEAVITNRDLEKQHKDAIKERDLKIRKIEQENESLNFRNQQLTKKVEGLQEQLRTAESRGSKNA</sequence>
<keyword evidence="1" id="KW-0175">Coiled coil</keyword>
<evidence type="ECO:0000256" key="1">
    <source>
        <dbReference type="SAM" id="Coils"/>
    </source>
</evidence>
<organism evidence="3 4">
    <name type="scientific">Stichopus japonicus</name>
    <name type="common">Sea cucumber</name>
    <dbReference type="NCBI Taxonomy" id="307972"/>
    <lineage>
        <taxon>Eukaryota</taxon>
        <taxon>Metazoa</taxon>
        <taxon>Echinodermata</taxon>
        <taxon>Eleutherozoa</taxon>
        <taxon>Echinozoa</taxon>
        <taxon>Holothuroidea</taxon>
        <taxon>Aspidochirotacea</taxon>
        <taxon>Aspidochirotida</taxon>
        <taxon>Stichopodidae</taxon>
        <taxon>Apostichopus</taxon>
    </lineage>
</organism>
<dbReference type="GO" id="GO:0016020">
    <property type="term" value="C:membrane"/>
    <property type="evidence" value="ECO:0007669"/>
    <property type="project" value="TreeGrafter"/>
</dbReference>
<dbReference type="OrthoDB" id="5566667at2759"/>
<dbReference type="Pfam" id="PF10205">
    <property type="entry name" value="KLRAQ"/>
    <property type="match status" value="1"/>
</dbReference>
<dbReference type="PANTHER" id="PTHR21448">
    <property type="entry name" value="SMOOTH MUSCLE MYOSIN HEAVY CHAIN-RELATED"/>
    <property type="match status" value="1"/>
</dbReference>
<evidence type="ECO:0000313" key="3">
    <source>
        <dbReference type="EMBL" id="PIK45114.1"/>
    </source>
</evidence>
<comment type="caution">
    <text evidence="3">The sequence shown here is derived from an EMBL/GenBank/DDBJ whole genome shotgun (WGS) entry which is preliminary data.</text>
</comment>